<feature type="transmembrane region" description="Helical" evidence="1">
    <location>
        <begin position="145"/>
        <end position="164"/>
    </location>
</feature>
<reference evidence="2" key="1">
    <citation type="submission" date="2021-01" db="EMBL/GenBank/DDBJ databases">
        <authorList>
            <consortium name="Genoscope - CEA"/>
            <person name="William W."/>
        </authorList>
    </citation>
    <scope>NUCLEOTIDE SEQUENCE</scope>
</reference>
<dbReference type="EMBL" id="CAJJDP010000077">
    <property type="protein sequence ID" value="CAD8181921.1"/>
    <property type="molecule type" value="Genomic_DNA"/>
</dbReference>
<keyword evidence="1" id="KW-0472">Membrane</keyword>
<name>A0A8S1VYN0_PAROT</name>
<keyword evidence="3" id="KW-1185">Reference proteome</keyword>
<feature type="transmembrane region" description="Helical" evidence="1">
    <location>
        <begin position="106"/>
        <end position="125"/>
    </location>
</feature>
<proteinExistence type="predicted"/>
<sequence>MKYKKSKPNQADIWNSQNSAKQIQNRRDGDSFICSNQKCKKNILINKPLNRPQKSNTSTNNIFSDIYDFIATRKCPKCDSTLDKGDQPHLECRQCKSISCLNSNKFGYAYYFLILYNFIISLYLLDIPTYLDELYYILQGSEEETLKSIAIMVIIVFIIVIGLYAQPEDPQLQKLVIKCILGAIIFVIVMGVYLLSSYIFRLPKGSDAVAWGIMETLVKSVFNDE</sequence>
<accession>A0A8S1VYN0</accession>
<dbReference type="AlphaFoldDB" id="A0A8S1VYN0"/>
<keyword evidence="1" id="KW-1133">Transmembrane helix</keyword>
<protein>
    <submittedName>
        <fullName evidence="2">Uncharacterized protein</fullName>
    </submittedName>
</protein>
<evidence type="ECO:0000313" key="2">
    <source>
        <dbReference type="EMBL" id="CAD8181921.1"/>
    </source>
</evidence>
<organism evidence="2 3">
    <name type="scientific">Paramecium octaurelia</name>
    <dbReference type="NCBI Taxonomy" id="43137"/>
    <lineage>
        <taxon>Eukaryota</taxon>
        <taxon>Sar</taxon>
        <taxon>Alveolata</taxon>
        <taxon>Ciliophora</taxon>
        <taxon>Intramacronucleata</taxon>
        <taxon>Oligohymenophorea</taxon>
        <taxon>Peniculida</taxon>
        <taxon>Parameciidae</taxon>
        <taxon>Paramecium</taxon>
    </lineage>
</organism>
<evidence type="ECO:0000256" key="1">
    <source>
        <dbReference type="SAM" id="Phobius"/>
    </source>
</evidence>
<gene>
    <name evidence="2" type="ORF">POCTA_138.1.T0780013</name>
</gene>
<keyword evidence="1" id="KW-0812">Transmembrane</keyword>
<comment type="caution">
    <text evidence="2">The sequence shown here is derived from an EMBL/GenBank/DDBJ whole genome shotgun (WGS) entry which is preliminary data.</text>
</comment>
<dbReference type="Proteomes" id="UP000683925">
    <property type="component" value="Unassembled WGS sequence"/>
</dbReference>
<feature type="transmembrane region" description="Helical" evidence="1">
    <location>
        <begin position="176"/>
        <end position="200"/>
    </location>
</feature>
<evidence type="ECO:0000313" key="3">
    <source>
        <dbReference type="Proteomes" id="UP000683925"/>
    </source>
</evidence>